<evidence type="ECO:0000313" key="5">
    <source>
        <dbReference type="WBParaSite" id="ALUE_0000071201-mRNA-1"/>
    </source>
</evidence>
<comment type="similarity">
    <text evidence="1">Belongs to the type-B carboxylesterase/lipase family.</text>
</comment>
<dbReference type="PANTHER" id="PTHR43142:SF1">
    <property type="entry name" value="CARBOXYLIC ESTER HYDROLASE"/>
    <property type="match status" value="1"/>
</dbReference>
<sequence>MGQSAGAASVSALSLSPNSNVYFQQTVAFSGSIFCEFAISDAVVADNIELIKTVGCDSEDTSAMRDCMKKLDVDRIMDAAEKIVSSY</sequence>
<dbReference type="AlphaFoldDB" id="A0A0M3HGR7"/>
<dbReference type="SUPFAM" id="SSF53474">
    <property type="entry name" value="alpha/beta-Hydrolases"/>
    <property type="match status" value="1"/>
</dbReference>
<accession>A0A0M3HGR7</accession>
<evidence type="ECO:0000256" key="2">
    <source>
        <dbReference type="ARBA" id="ARBA00022801"/>
    </source>
</evidence>
<name>A0A0M3HGR7_ASCLU</name>
<protein>
    <submittedName>
        <fullName evidence="5">COesterase domain-containing protein</fullName>
    </submittedName>
</protein>
<dbReference type="InterPro" id="IPR002018">
    <property type="entry name" value="CarbesteraseB"/>
</dbReference>
<organism evidence="4 5">
    <name type="scientific">Ascaris lumbricoides</name>
    <name type="common">Giant roundworm</name>
    <dbReference type="NCBI Taxonomy" id="6252"/>
    <lineage>
        <taxon>Eukaryota</taxon>
        <taxon>Metazoa</taxon>
        <taxon>Ecdysozoa</taxon>
        <taxon>Nematoda</taxon>
        <taxon>Chromadorea</taxon>
        <taxon>Rhabditida</taxon>
        <taxon>Spirurina</taxon>
        <taxon>Ascaridomorpha</taxon>
        <taxon>Ascaridoidea</taxon>
        <taxon>Ascarididae</taxon>
        <taxon>Ascaris</taxon>
    </lineage>
</organism>
<dbReference type="PANTHER" id="PTHR43142">
    <property type="entry name" value="CARBOXYLIC ESTER HYDROLASE"/>
    <property type="match status" value="1"/>
</dbReference>
<reference evidence="5" key="1">
    <citation type="submission" date="2017-02" db="UniProtKB">
        <authorList>
            <consortium name="WormBaseParasite"/>
        </authorList>
    </citation>
    <scope>IDENTIFICATION</scope>
</reference>
<dbReference type="InterPro" id="IPR029058">
    <property type="entry name" value="AB_hydrolase_fold"/>
</dbReference>
<dbReference type="Proteomes" id="UP000036681">
    <property type="component" value="Unplaced"/>
</dbReference>
<proteinExistence type="inferred from homology"/>
<dbReference type="GO" id="GO:0016787">
    <property type="term" value="F:hydrolase activity"/>
    <property type="evidence" value="ECO:0007669"/>
    <property type="project" value="UniProtKB-KW"/>
</dbReference>
<feature type="domain" description="Carboxylesterase type B" evidence="3">
    <location>
        <begin position="1"/>
        <end position="82"/>
    </location>
</feature>
<keyword evidence="4" id="KW-1185">Reference proteome</keyword>
<dbReference type="Gene3D" id="3.40.50.1820">
    <property type="entry name" value="alpha/beta hydrolase"/>
    <property type="match status" value="1"/>
</dbReference>
<evidence type="ECO:0000256" key="1">
    <source>
        <dbReference type="ARBA" id="ARBA00005964"/>
    </source>
</evidence>
<evidence type="ECO:0000259" key="3">
    <source>
        <dbReference type="Pfam" id="PF00135"/>
    </source>
</evidence>
<keyword evidence="2" id="KW-0378">Hydrolase</keyword>
<dbReference type="WBParaSite" id="ALUE_0000071201-mRNA-1">
    <property type="protein sequence ID" value="ALUE_0000071201-mRNA-1"/>
    <property type="gene ID" value="ALUE_0000071201"/>
</dbReference>
<evidence type="ECO:0000313" key="4">
    <source>
        <dbReference type="Proteomes" id="UP000036681"/>
    </source>
</evidence>
<dbReference type="Pfam" id="PF00135">
    <property type="entry name" value="COesterase"/>
    <property type="match status" value="1"/>
</dbReference>